<evidence type="ECO:0000313" key="1">
    <source>
        <dbReference type="EMBL" id="KAF7039503.1"/>
    </source>
</evidence>
<accession>A0A9R1G3J1</accession>
<dbReference type="EMBL" id="CM022219">
    <property type="protein sequence ID" value="KAF7039503.1"/>
    <property type="molecule type" value="Genomic_DNA"/>
</dbReference>
<dbReference type="AlphaFoldDB" id="A0A9R1G3J1"/>
<organism evidence="1">
    <name type="scientific">Triticum aestivum</name>
    <name type="common">Wheat</name>
    <dbReference type="NCBI Taxonomy" id="4565"/>
    <lineage>
        <taxon>Eukaryota</taxon>
        <taxon>Viridiplantae</taxon>
        <taxon>Streptophyta</taxon>
        <taxon>Embryophyta</taxon>
        <taxon>Tracheophyta</taxon>
        <taxon>Spermatophyta</taxon>
        <taxon>Magnoliopsida</taxon>
        <taxon>Liliopsida</taxon>
        <taxon>Poales</taxon>
        <taxon>Poaceae</taxon>
        <taxon>BOP clade</taxon>
        <taxon>Pooideae</taxon>
        <taxon>Triticodae</taxon>
        <taxon>Triticeae</taxon>
        <taxon>Triticinae</taxon>
        <taxon>Triticum</taxon>
    </lineage>
</organism>
<protein>
    <recommendedName>
        <fullName evidence="2">F-box domain-containing protein</fullName>
    </recommendedName>
</protein>
<dbReference type="Proteomes" id="UP000815260">
    <property type="component" value="Chromosome 3D"/>
</dbReference>
<evidence type="ECO:0008006" key="2">
    <source>
        <dbReference type="Google" id="ProtNLM"/>
    </source>
</evidence>
<proteinExistence type="predicted"/>
<reference evidence="1" key="2">
    <citation type="submission" date="2020-03" db="EMBL/GenBank/DDBJ databases">
        <title>The second near-complete assembly of the hexaploid bread wheat (Triticum aestivum) genome.</title>
        <authorList>
            <person name="Zimin A.V."/>
            <person name="Puiu D."/>
            <person name="Shumante A."/>
            <person name="Alonge M."/>
            <person name="Salzberg S.L."/>
        </authorList>
    </citation>
    <scope>NUCLEOTIDE SEQUENCE</scope>
    <source>
        <tissue evidence="1">Leaf</tissue>
    </source>
</reference>
<name>A0A9R1G3J1_WHEAT</name>
<dbReference type="PANTHER" id="PTHR35828">
    <property type="entry name" value="OS08G0203800 PROTEIN-RELATED"/>
    <property type="match status" value="1"/>
</dbReference>
<sequence length="438" mass="49151">MEQSAAARLISTEDAVLEILHRVSTDRAALLRCAAACKRWRTLIADRSFLSRCWPDESAGGRSTLVGFFNRQRVDIDGKPSYRLFFVPPPEGSVLGAQRRLLTSIVDGLPDDDTHIAKPLAARHGLVLVRLLTGIRRHESVHMAVCDPFARTCHLLPPLECAVCDPFARTCHLLPPLECKVSFVSCTFLTGAECHRHHPSLDYFKVLAVVSFDNPKGKDDRERNLYTFSSAESLWTGPRKCFDEIYRPGKRGFQFPQISSGNNALCGTTVHWLVPYYFGHLEEPTKYYTLDASSDTGHTSLTELPTAVSRHITYSNSHSTLGVTADGALSLFCINEQALMQRIDVWKRGNDVDNQVWLHSRVIELPSQAKHLYHLSGVHMLSVEKSDTLLVIDYESQCVHKVNVETGVVEEQQFQNGLNSIAMPMNMDWPTWFASRLG</sequence>
<dbReference type="InterPro" id="IPR036047">
    <property type="entry name" value="F-box-like_dom_sf"/>
</dbReference>
<dbReference type="PANTHER" id="PTHR35828:SF25">
    <property type="entry name" value="OS08G0203800 PROTEIN"/>
    <property type="match status" value="1"/>
</dbReference>
<comment type="caution">
    <text evidence="1">The sequence shown here is derived from an EMBL/GenBank/DDBJ whole genome shotgun (WGS) entry which is preliminary data.</text>
</comment>
<dbReference type="OrthoDB" id="603189at2759"/>
<dbReference type="SUPFAM" id="SSF81383">
    <property type="entry name" value="F-box domain"/>
    <property type="match status" value="1"/>
</dbReference>
<gene>
    <name evidence="1" type="ORF">CFC21_049476</name>
</gene>
<reference evidence="1" key="1">
    <citation type="journal article" date="2017" name="Gigascience">
        <title>The first near-complete assembly of the hexaploid bread wheat genome, Triticum aestivum.</title>
        <authorList>
            <person name="Zimin A.V."/>
            <person name="Puiu D."/>
            <person name="Hall R."/>
            <person name="Kingan S."/>
            <person name="Clavijo B.J."/>
            <person name="Salzberg S.L."/>
        </authorList>
    </citation>
    <scope>NUCLEOTIDE SEQUENCE</scope>
    <source>
        <tissue evidence="1">Leaf</tissue>
    </source>
</reference>